<reference evidence="1" key="1">
    <citation type="journal article" date="2015" name="Nature">
        <title>Complex archaea that bridge the gap between prokaryotes and eukaryotes.</title>
        <authorList>
            <person name="Spang A."/>
            <person name="Saw J.H."/>
            <person name="Jorgensen S.L."/>
            <person name="Zaremba-Niedzwiedzka K."/>
            <person name="Martijn J."/>
            <person name="Lind A.E."/>
            <person name="van Eijk R."/>
            <person name="Schleper C."/>
            <person name="Guy L."/>
            <person name="Ettema T.J."/>
        </authorList>
    </citation>
    <scope>NUCLEOTIDE SEQUENCE</scope>
</reference>
<protein>
    <submittedName>
        <fullName evidence="1">Uncharacterized protein</fullName>
    </submittedName>
</protein>
<sequence length="120" mass="13852">MEDVIIKKEDLSKHDCGGGYRRTVTEITVDSTQSPENQQRTVIYELLSSMLDSIICHDKLLFITHILCDALDEIKEGEIMDKEAQEKISDDAMNGLLFLTEHDRTPTWLELDRFFRALGY</sequence>
<organism evidence="1">
    <name type="scientific">marine sediment metagenome</name>
    <dbReference type="NCBI Taxonomy" id="412755"/>
    <lineage>
        <taxon>unclassified sequences</taxon>
        <taxon>metagenomes</taxon>
        <taxon>ecological metagenomes</taxon>
    </lineage>
</organism>
<proteinExistence type="predicted"/>
<evidence type="ECO:0000313" key="1">
    <source>
        <dbReference type="EMBL" id="KKL18507.1"/>
    </source>
</evidence>
<accession>A0A0F9BX69</accession>
<feature type="non-terminal residue" evidence="1">
    <location>
        <position position="120"/>
    </location>
</feature>
<name>A0A0F9BX69_9ZZZZ</name>
<dbReference type="AlphaFoldDB" id="A0A0F9BX69"/>
<dbReference type="EMBL" id="LAZR01038843">
    <property type="protein sequence ID" value="KKL18507.1"/>
    <property type="molecule type" value="Genomic_DNA"/>
</dbReference>
<comment type="caution">
    <text evidence="1">The sequence shown here is derived from an EMBL/GenBank/DDBJ whole genome shotgun (WGS) entry which is preliminary data.</text>
</comment>
<gene>
    <name evidence="1" type="ORF">LCGC14_2474800</name>
</gene>